<dbReference type="Gene3D" id="3.40.50.880">
    <property type="match status" value="1"/>
</dbReference>
<dbReference type="EMBL" id="FQUA01000007">
    <property type="protein sequence ID" value="SHE80729.1"/>
    <property type="molecule type" value="Genomic_DNA"/>
</dbReference>
<sequence length="840" mass="94233">MKYQKKQEMKKKILAMIAMLMACIMVLSLIAPFTIFAAPVTTNAKAAIVSNGDESAVDDTIGSLKTFGKEQFDVELQAGFDGNYIVKKTMPVRGVITNHGNAFHGEVQIKAYTRTVNRDKEYAIYYQKLDLEQGASKAIDMAATMGSIHKYLEISLVDEKGNKVYQDYLFLTAKDPKTIVIGVLSESTQDLKYLSNLHLAQIIEDNQATQENYQTELNKKYDYPVYLNESTFPSNIEILNSFSVFVVDDFDFSALTQEQRQALHQWVLGGGTIVVGTGAAAQKTLKGLDFLANIQVKGTTTAAEVMGVTGEIPLAQLSGEGLADLWGSDGIKYLSVLEAGKGHVILSHFSLSQAPMAGQDTTLEMLTVALRQVASEAFAVNLYDEGYYDSLRYIATDFPPFEMNSILFIFGAIGVYIVIVGPILYFILKKRDRREKGWIFVPAFSLVFMGLVFLLAQSSTYKSGMIHTVSVVEMQKGSHIAKADTGMAIKYASKGSVTFSSDEKIPISINMDENYYRESLSNNEKCAYRILCGNTTEVTFSDSESWGTQYFGTQSSVDLGGNVESTVKMKDGKYVGEIINHTNIDFYRVVLMLDGNFHAFESLKAGDTLKVDLKKADLEKENENLYGGFNDEAIRKQVTNGEITRKEAYMWYMEHDLRERYYNYQQNTSLIPVTFYGYSQKSILSGEKKLNGKQVLEDSLTMYKQDFPLELSKQEQFEIGLKGTIDSNAKFNENYDEFGSTLYPYEESDFYITYALPEGVKVNQMELQGTARDYVSLPEVLTIFNRKTKEWDEVNLGEKLAVENYIDDSNMVEIMMHCLKEKETVLPKLWMQGGGLFAGN</sequence>
<evidence type="ECO:0000256" key="2">
    <source>
        <dbReference type="SAM" id="SignalP"/>
    </source>
</evidence>
<organism evidence="4 6">
    <name type="scientific">Anaerotignum propionicum DSM 1682</name>
    <dbReference type="NCBI Taxonomy" id="991789"/>
    <lineage>
        <taxon>Bacteria</taxon>
        <taxon>Bacillati</taxon>
        <taxon>Bacillota</taxon>
        <taxon>Clostridia</taxon>
        <taxon>Lachnospirales</taxon>
        <taxon>Anaerotignaceae</taxon>
        <taxon>Anaerotignum</taxon>
    </lineage>
</organism>
<dbReference type="Proteomes" id="UP000184204">
    <property type="component" value="Unassembled WGS sequence"/>
</dbReference>
<dbReference type="SUPFAM" id="SSF52317">
    <property type="entry name" value="Class I glutamine amidotransferase-like"/>
    <property type="match status" value="1"/>
</dbReference>
<reference evidence="4" key="4">
    <citation type="submission" date="2016-11" db="EMBL/GenBank/DDBJ databases">
        <authorList>
            <person name="Varghese N."/>
            <person name="Submissions S."/>
        </authorList>
    </citation>
    <scope>NUCLEOTIDE SEQUENCE</scope>
    <source>
        <strain evidence="4">DSM 1682</strain>
    </source>
</reference>
<feature type="transmembrane region" description="Helical" evidence="1">
    <location>
        <begin position="406"/>
        <end position="428"/>
    </location>
</feature>
<dbReference type="AlphaFoldDB" id="A0A0X8V8J3"/>
<dbReference type="KEGG" id="cpro:CPRO_04930"/>
<name>A0A0X8V8J3_ANAPI</name>
<reference evidence="3 5" key="1">
    <citation type="journal article" date="2016" name="Genome Announc.">
        <title>Complete Genome Sequence of the Amino Acid-Fermenting Clostridium propionicum X2 (DSM 1682).</title>
        <authorList>
            <person name="Poehlein A."/>
            <person name="Schlien K."/>
            <person name="Chowdhury N.P."/>
            <person name="Gottschalk G."/>
            <person name="Buckel W."/>
            <person name="Daniel R."/>
        </authorList>
    </citation>
    <scope>NUCLEOTIDE SEQUENCE [LARGE SCALE GENOMIC DNA]</scope>
    <source>
        <strain evidence="3 5">X2</strain>
    </source>
</reference>
<evidence type="ECO:0000313" key="4">
    <source>
        <dbReference type="EMBL" id="SHE80729.1"/>
    </source>
</evidence>
<dbReference type="PROSITE" id="PS51257">
    <property type="entry name" value="PROKAR_LIPOPROTEIN"/>
    <property type="match status" value="1"/>
</dbReference>
<dbReference type="OrthoDB" id="137965at2"/>
<evidence type="ECO:0000313" key="3">
    <source>
        <dbReference type="EMBL" id="AMJ40101.1"/>
    </source>
</evidence>
<evidence type="ECO:0000256" key="1">
    <source>
        <dbReference type="SAM" id="Phobius"/>
    </source>
</evidence>
<dbReference type="RefSeq" id="WP_143148993.1">
    <property type="nucleotide sequence ID" value="NZ_CP014223.1"/>
</dbReference>
<protein>
    <submittedName>
        <fullName evidence="4">Uncharacterized protein</fullName>
    </submittedName>
</protein>
<feature type="transmembrane region" description="Helical" evidence="1">
    <location>
        <begin position="437"/>
        <end position="456"/>
    </location>
</feature>
<keyword evidence="2" id="KW-0732">Signal</keyword>
<evidence type="ECO:0000313" key="6">
    <source>
        <dbReference type="Proteomes" id="UP000184204"/>
    </source>
</evidence>
<keyword evidence="1" id="KW-0472">Membrane</keyword>
<feature type="signal peptide" evidence="2">
    <location>
        <begin position="1"/>
        <end position="37"/>
    </location>
</feature>
<reference evidence="6" key="3">
    <citation type="submission" date="2016-11" db="EMBL/GenBank/DDBJ databases">
        <authorList>
            <person name="Jaros S."/>
            <person name="Januszkiewicz K."/>
            <person name="Wedrychowicz H."/>
        </authorList>
    </citation>
    <scope>NUCLEOTIDE SEQUENCE [LARGE SCALE GENOMIC DNA]</scope>
    <source>
        <strain evidence="6">DSM 1682</strain>
    </source>
</reference>
<accession>A0A0X8V8J3</accession>
<dbReference type="InterPro" id="IPR029062">
    <property type="entry name" value="Class_I_gatase-like"/>
</dbReference>
<keyword evidence="1" id="KW-0812">Transmembrane</keyword>
<feature type="chain" id="PRO_5044547751" evidence="2">
    <location>
        <begin position="38"/>
        <end position="840"/>
    </location>
</feature>
<keyword evidence="5" id="KW-1185">Reference proteome</keyword>
<proteinExistence type="predicted"/>
<gene>
    <name evidence="3" type="ORF">CPRO_04930</name>
    <name evidence="4" type="ORF">SAMN02745151_01876</name>
</gene>
<dbReference type="EMBL" id="CP014223">
    <property type="protein sequence ID" value="AMJ40101.1"/>
    <property type="molecule type" value="Genomic_DNA"/>
</dbReference>
<evidence type="ECO:0000313" key="5">
    <source>
        <dbReference type="Proteomes" id="UP000068026"/>
    </source>
</evidence>
<keyword evidence="1" id="KW-1133">Transmembrane helix</keyword>
<reference evidence="5" key="2">
    <citation type="submission" date="2016-01" db="EMBL/GenBank/DDBJ databases">
        <authorList>
            <person name="Poehlein A."/>
            <person name="Schlien K."/>
            <person name="Gottschalk G."/>
            <person name="Buckel W."/>
            <person name="Daniel R."/>
        </authorList>
    </citation>
    <scope>NUCLEOTIDE SEQUENCE [LARGE SCALE GENOMIC DNA]</scope>
    <source>
        <strain evidence="5">X2</strain>
    </source>
</reference>
<dbReference type="Proteomes" id="UP000068026">
    <property type="component" value="Chromosome"/>
</dbReference>